<reference evidence="2 3" key="1">
    <citation type="submission" date="2022-11" db="EMBL/GenBank/DDBJ databases">
        <title>Genome sequencing of Acetobacter type strain.</title>
        <authorList>
            <person name="Heo J."/>
            <person name="Lee D."/>
            <person name="Han B.-H."/>
            <person name="Hong S.-B."/>
            <person name="Kwon S.-W."/>
        </authorList>
    </citation>
    <scope>NUCLEOTIDE SEQUENCE [LARGE SCALE GENOMIC DNA]</scope>
    <source>
        <strain evidence="2 3">KACC 21251</strain>
    </source>
</reference>
<dbReference type="Pfam" id="PF01656">
    <property type="entry name" value="CbiA"/>
    <property type="match status" value="1"/>
</dbReference>
<proteinExistence type="predicted"/>
<dbReference type="InterPro" id="IPR027417">
    <property type="entry name" value="P-loop_NTPase"/>
</dbReference>
<dbReference type="Gene3D" id="3.40.50.300">
    <property type="entry name" value="P-loop containing nucleotide triphosphate hydrolases"/>
    <property type="match status" value="1"/>
</dbReference>
<dbReference type="RefSeq" id="WP_242007413.1">
    <property type="nucleotide sequence ID" value="NZ_JAPIUX010000035.1"/>
</dbReference>
<gene>
    <name evidence="2" type="ORF">OQ252_12800</name>
</gene>
<accession>A0ABT3QAG4</accession>
<comment type="caution">
    <text evidence="2">The sequence shown here is derived from an EMBL/GenBank/DDBJ whole genome shotgun (WGS) entry which is preliminary data.</text>
</comment>
<dbReference type="EMBL" id="JAPIUX010000035">
    <property type="protein sequence ID" value="MCX2562266.1"/>
    <property type="molecule type" value="Genomic_DNA"/>
</dbReference>
<dbReference type="Proteomes" id="UP001526446">
    <property type="component" value="Unassembled WGS sequence"/>
</dbReference>
<name>A0ABT3QAG4_9PROT</name>
<keyword evidence="3" id="KW-1185">Reference proteome</keyword>
<dbReference type="SUPFAM" id="SSF52540">
    <property type="entry name" value="P-loop containing nucleoside triphosphate hydrolases"/>
    <property type="match status" value="1"/>
</dbReference>
<sequence length="267" mass="29732">MKRRSRFNEQECFDMGGRTKRLVLVVSGKGGVGKTTFARLMTDVYRERNTKAAIFDADGQIGGLARVYHDVVQFYDLRQDAERVTLLNSIASAADVILHDLPGGSRFEISKIVDNGDGERVDGFLAALDENDVRLTLVHVIDNEIESAQSVSQYMSAFWTDSVDHVAVLNMRESRDLKADFPYWFGYTSGSERRYGKGRDRLLAAGGIEVSMPGIQVGARAKLNALNLKFSDCARHPELTITERTIASQFLREFRKAIEPASGFLGL</sequence>
<evidence type="ECO:0000313" key="2">
    <source>
        <dbReference type="EMBL" id="MCX2562266.1"/>
    </source>
</evidence>
<organism evidence="2 3">
    <name type="scientific">Acetobacter farinalis</name>
    <dbReference type="NCBI Taxonomy" id="1260984"/>
    <lineage>
        <taxon>Bacteria</taxon>
        <taxon>Pseudomonadati</taxon>
        <taxon>Pseudomonadota</taxon>
        <taxon>Alphaproteobacteria</taxon>
        <taxon>Acetobacterales</taxon>
        <taxon>Acetobacteraceae</taxon>
        <taxon>Acetobacter</taxon>
    </lineage>
</organism>
<protein>
    <submittedName>
        <fullName evidence="2">P-loop NTPase</fullName>
    </submittedName>
</protein>
<evidence type="ECO:0000313" key="3">
    <source>
        <dbReference type="Proteomes" id="UP001526446"/>
    </source>
</evidence>
<dbReference type="InterPro" id="IPR002586">
    <property type="entry name" value="CobQ/CobB/MinD/ParA_Nub-bd_dom"/>
</dbReference>
<feature type="domain" description="CobQ/CobB/MinD/ParA nucleotide binding" evidence="1">
    <location>
        <begin position="24"/>
        <end position="157"/>
    </location>
</feature>
<evidence type="ECO:0000259" key="1">
    <source>
        <dbReference type="Pfam" id="PF01656"/>
    </source>
</evidence>